<dbReference type="GO" id="GO:0006260">
    <property type="term" value="P:DNA replication"/>
    <property type="evidence" value="ECO:0007669"/>
    <property type="project" value="UniProtKB-KW"/>
</dbReference>
<evidence type="ECO:0000256" key="11">
    <source>
        <dbReference type="ARBA" id="ARBA00023124"/>
    </source>
</evidence>
<dbReference type="PRINTS" id="PR00228">
    <property type="entry name" value="GEMCOATCLVL1"/>
</dbReference>
<evidence type="ECO:0000313" key="15">
    <source>
        <dbReference type="Proteomes" id="UP000276482"/>
    </source>
</evidence>
<dbReference type="Gene3D" id="3.40.1310.20">
    <property type="match status" value="1"/>
</dbReference>
<dbReference type="RefSeq" id="YP_010784655.1">
    <property type="nucleotide sequence ID" value="NC_075337.1"/>
</dbReference>
<dbReference type="GO" id="GO:0042025">
    <property type="term" value="C:host cell nucleus"/>
    <property type="evidence" value="ECO:0007669"/>
    <property type="project" value="UniProtKB-SubCell"/>
</dbReference>
<keyword evidence="5" id="KW-0235">DNA replication</keyword>
<dbReference type="InterPro" id="IPR049912">
    <property type="entry name" value="CRESS_DNA_REP"/>
</dbReference>
<keyword evidence="9" id="KW-0255">Endonuclease</keyword>
<keyword evidence="6" id="KW-0540">Nuclease</keyword>
<evidence type="ECO:0000256" key="12">
    <source>
        <dbReference type="ARBA" id="ARBA00023125"/>
    </source>
</evidence>
<keyword evidence="10" id="KW-0378">Hydrolase</keyword>
<evidence type="ECO:0000256" key="8">
    <source>
        <dbReference type="ARBA" id="ARBA00022741"/>
    </source>
</evidence>
<keyword evidence="2" id="KW-1048">Host nucleus</keyword>
<dbReference type="Proteomes" id="UP000276482">
    <property type="component" value="Segment"/>
</dbReference>
<evidence type="ECO:0000256" key="10">
    <source>
        <dbReference type="ARBA" id="ARBA00022801"/>
    </source>
</evidence>
<evidence type="ECO:0000256" key="2">
    <source>
        <dbReference type="ARBA" id="ARBA00022562"/>
    </source>
</evidence>
<dbReference type="GO" id="GO:0005198">
    <property type="term" value="F:structural molecule activity"/>
    <property type="evidence" value="ECO:0007669"/>
    <property type="project" value="InterPro"/>
</dbReference>
<dbReference type="InterPro" id="IPR001301">
    <property type="entry name" value="Gemini_AL1_CLV"/>
</dbReference>
<proteinExistence type="predicted"/>
<dbReference type="EMBL" id="MF327558">
    <property type="protein sequence ID" value="ASH99139.1"/>
    <property type="molecule type" value="Genomic_DNA"/>
</dbReference>
<evidence type="ECO:0000256" key="5">
    <source>
        <dbReference type="ARBA" id="ARBA00022705"/>
    </source>
</evidence>
<keyword evidence="15" id="KW-1185">Reference proteome</keyword>
<name>A0A220IGM8_9VIRU</name>
<comment type="subcellular location">
    <subcellularLocation>
        <location evidence="1">Host nucleus</location>
    </subcellularLocation>
</comment>
<dbReference type="KEGG" id="vg:80521919"/>
<protein>
    <submittedName>
        <fullName evidence="14">Replication-associated protein</fullName>
    </submittedName>
</protein>
<dbReference type="GO" id="GO:0003677">
    <property type="term" value="F:DNA binding"/>
    <property type="evidence" value="ECO:0007669"/>
    <property type="project" value="UniProtKB-KW"/>
</dbReference>
<reference evidence="14 15" key="1">
    <citation type="journal article" date="2017" name="Microbiome">
        <title>Virome comparisons in wild-diseased and healthy captive giant pandas.</title>
        <authorList>
            <person name="Zhang W."/>
            <person name="Yang S."/>
            <person name="Shan T."/>
            <person name="Hou R."/>
            <person name="Liu Z."/>
            <person name="Li W."/>
            <person name="Guo L."/>
            <person name="Wang Y."/>
            <person name="Chen P."/>
            <person name="Wang X."/>
            <person name="Feng F."/>
            <person name="Wang H."/>
            <person name="Chen C."/>
            <person name="Shen Q."/>
            <person name="Zhou C."/>
            <person name="Hua X."/>
            <person name="Cui L."/>
            <person name="Deng X."/>
            <person name="Zhang Z."/>
            <person name="Qi D."/>
            <person name="Delwart E."/>
        </authorList>
    </citation>
    <scope>NUCLEOTIDE SEQUENCE [LARGE SCALE GENOMIC DNA]</scope>
    <source>
        <strain evidence="15">gpge001</strain>
    </source>
</reference>
<organism evidence="14 15">
    <name type="scientific">Giant panda associated gemycircularvirus</name>
    <dbReference type="NCBI Taxonomy" id="2016461"/>
    <lineage>
        <taxon>Viruses</taxon>
        <taxon>Monodnaviria</taxon>
        <taxon>Shotokuvirae</taxon>
        <taxon>Cressdnaviricota</taxon>
        <taxon>Repensiviricetes</taxon>
        <taxon>Geplafuvirales</taxon>
        <taxon>Genomoviridae</taxon>
        <taxon>Gemycircularvirus</taxon>
    </lineage>
</organism>
<accession>A0A220IGM8</accession>
<evidence type="ECO:0000256" key="9">
    <source>
        <dbReference type="ARBA" id="ARBA00022759"/>
    </source>
</evidence>
<dbReference type="GO" id="GO:0016787">
    <property type="term" value="F:hydrolase activity"/>
    <property type="evidence" value="ECO:0007669"/>
    <property type="project" value="UniProtKB-KW"/>
</dbReference>
<dbReference type="SUPFAM" id="SSF55464">
    <property type="entry name" value="Origin of replication-binding domain, RBD-like"/>
    <property type="match status" value="1"/>
</dbReference>
<dbReference type="PROSITE" id="PS52020">
    <property type="entry name" value="CRESS_DNA_REP"/>
    <property type="match status" value="1"/>
</dbReference>
<evidence type="ECO:0000256" key="4">
    <source>
        <dbReference type="ARBA" id="ARBA00022695"/>
    </source>
</evidence>
<dbReference type="GO" id="GO:0004519">
    <property type="term" value="F:endonuclease activity"/>
    <property type="evidence" value="ECO:0007669"/>
    <property type="project" value="UniProtKB-KW"/>
</dbReference>
<dbReference type="GO" id="GO:0016779">
    <property type="term" value="F:nucleotidyltransferase activity"/>
    <property type="evidence" value="ECO:0007669"/>
    <property type="project" value="UniProtKB-KW"/>
</dbReference>
<sequence>MSFHACAQSFLLTYAHAEGSDARDPLDPFAIVGRLGELGGECIVAKELYPTSDGFHLHVFVMFERRFRSRKVDCFDVGGYHPNILPSRKNAAGGFDYAIKDGDVVAGGLARPSGESGRKSTDRAADAWGQITAACSREEFWQLLEELDPKSMVCSFNAVSKFCDWKFREEPVPYCGPDGVFDIADYPDIGFWRDTFLPRGGGGEYCFSLILFGPTRMGKTTWARSLGSHMYFGGLFSAREALDNPQAEYAVIDDIAGGIKFFPRFKDWLGCQAEFQLKELYREPRLFRWGKPTIWCSNEDPRMGLGEPDVDWLEGNCIFVRVSTPIFRASTV</sequence>
<keyword evidence="4" id="KW-0548">Nucleotidyltransferase</keyword>
<keyword evidence="11" id="KW-0190">Covalent protein-DNA linkage</keyword>
<dbReference type="GO" id="GO:0046872">
    <property type="term" value="F:metal ion binding"/>
    <property type="evidence" value="ECO:0007669"/>
    <property type="project" value="UniProtKB-KW"/>
</dbReference>
<keyword evidence="3" id="KW-0808">Transferase</keyword>
<evidence type="ECO:0000256" key="6">
    <source>
        <dbReference type="ARBA" id="ARBA00022722"/>
    </source>
</evidence>
<keyword evidence="8" id="KW-0547">Nucleotide-binding</keyword>
<keyword evidence="7" id="KW-0479">Metal-binding</keyword>
<evidence type="ECO:0000256" key="3">
    <source>
        <dbReference type="ARBA" id="ARBA00022679"/>
    </source>
</evidence>
<keyword evidence="12" id="KW-0238">DNA-binding</keyword>
<dbReference type="GO" id="GO:0000166">
    <property type="term" value="F:nucleotide binding"/>
    <property type="evidence" value="ECO:0007669"/>
    <property type="project" value="UniProtKB-KW"/>
</dbReference>
<evidence type="ECO:0000313" key="14">
    <source>
        <dbReference type="EMBL" id="ASH99139.1"/>
    </source>
</evidence>
<evidence type="ECO:0000256" key="1">
    <source>
        <dbReference type="ARBA" id="ARBA00004147"/>
    </source>
</evidence>
<evidence type="ECO:0000256" key="7">
    <source>
        <dbReference type="ARBA" id="ARBA00022723"/>
    </source>
</evidence>
<feature type="domain" description="CRESS-DNA virus Rep endonuclease" evidence="13">
    <location>
        <begin position="4"/>
        <end position="116"/>
    </location>
</feature>
<evidence type="ECO:0000259" key="13">
    <source>
        <dbReference type="PROSITE" id="PS52020"/>
    </source>
</evidence>
<dbReference type="GeneID" id="80521919"/>